<comment type="caution">
    <text evidence="1">The sequence shown here is derived from an EMBL/GenBank/DDBJ whole genome shotgun (WGS) entry which is preliminary data.</text>
</comment>
<sequence length="155" mass="16980">MGLLIERLCNREAPDRPATQAQSASLKATLAAIGQKIESDSGETLSRVESKIWNTAAVISYMAPGSGDHAPANAKVLSWAAARAGFEDMGLPDAATFVTSLVTELAFRTEIDPRDRRGESDSLVRLATLKRQFSAIEEEHDLWDLLRKLIERTAR</sequence>
<dbReference type="EMBL" id="BAAAFE010000002">
    <property type="protein sequence ID" value="GAA0861287.1"/>
    <property type="molecule type" value="Genomic_DNA"/>
</dbReference>
<dbReference type="RefSeq" id="WP_058457373.1">
    <property type="nucleotide sequence ID" value="NZ_BAAAFE010000002.1"/>
</dbReference>
<dbReference type="Proteomes" id="UP001500738">
    <property type="component" value="Unassembled WGS sequence"/>
</dbReference>
<organism evidence="1 2">
    <name type="scientific">Sphingopyxis soli</name>
    <dbReference type="NCBI Taxonomy" id="592051"/>
    <lineage>
        <taxon>Bacteria</taxon>
        <taxon>Pseudomonadati</taxon>
        <taxon>Pseudomonadota</taxon>
        <taxon>Alphaproteobacteria</taxon>
        <taxon>Sphingomonadales</taxon>
        <taxon>Sphingomonadaceae</taxon>
        <taxon>Sphingopyxis</taxon>
    </lineage>
</organism>
<keyword evidence="2" id="KW-1185">Reference proteome</keyword>
<accession>A0ABN1LWQ3</accession>
<evidence type="ECO:0000313" key="2">
    <source>
        <dbReference type="Proteomes" id="UP001500738"/>
    </source>
</evidence>
<reference evidence="1 2" key="1">
    <citation type="journal article" date="2019" name="Int. J. Syst. Evol. Microbiol.">
        <title>The Global Catalogue of Microorganisms (GCM) 10K type strain sequencing project: providing services to taxonomists for standard genome sequencing and annotation.</title>
        <authorList>
            <consortium name="The Broad Institute Genomics Platform"/>
            <consortium name="The Broad Institute Genome Sequencing Center for Infectious Disease"/>
            <person name="Wu L."/>
            <person name="Ma J."/>
        </authorList>
    </citation>
    <scope>NUCLEOTIDE SEQUENCE [LARGE SCALE GENOMIC DNA]</scope>
    <source>
        <strain evidence="1 2">JCM 15910</strain>
    </source>
</reference>
<gene>
    <name evidence="1" type="ORF">GCM10009115_03330</name>
</gene>
<evidence type="ECO:0000313" key="1">
    <source>
        <dbReference type="EMBL" id="GAA0861287.1"/>
    </source>
</evidence>
<proteinExistence type="predicted"/>
<protein>
    <submittedName>
        <fullName evidence="1">Uncharacterized protein</fullName>
    </submittedName>
</protein>
<name>A0ABN1LWQ3_9SPHN</name>